<evidence type="ECO:0008006" key="4">
    <source>
        <dbReference type="Google" id="ProtNLM"/>
    </source>
</evidence>
<keyword evidence="3" id="KW-1185">Reference proteome</keyword>
<dbReference type="RefSeq" id="WP_390228248.1">
    <property type="nucleotide sequence ID" value="NZ_JBHSCN010000005.1"/>
</dbReference>
<feature type="region of interest" description="Disordered" evidence="1">
    <location>
        <begin position="1"/>
        <end position="32"/>
    </location>
</feature>
<comment type="caution">
    <text evidence="2">The sequence shown here is derived from an EMBL/GenBank/DDBJ whole genome shotgun (WGS) entry which is preliminary data.</text>
</comment>
<sequence length="336" mass="37923">MTPSAPDLSRLIDVRRTDPRAPDHPAARRAAARGELQRLRRAIYRERLPELGELASEQRPAESRRRFLEEAAAVGLTHRGPVVFAGETALAIHGLPRLGDEPRRIELLEPRSSTRRPGADTLVHRDAFRDEDVEPWGEFFVTSPARTLADAAKWLPRSKAVTALDFALNAERAHPDQRVVKEWVRDALEASVAVRNQARAHAVIDFADAASGSPGESVSRVLFDDFGFPAPLLQVRHAAPRGRGRWFYTDFEWPEFGLIGEFDGLAKFRKSEFLAGRDAREAVIDEKLREDYLRGRGRDVARWTWSYLVRPVSLRGLLIARGLPATRASRYFGRPW</sequence>
<evidence type="ECO:0000313" key="3">
    <source>
        <dbReference type="Proteomes" id="UP001595900"/>
    </source>
</evidence>
<accession>A0ABV8Q488</accession>
<evidence type="ECO:0000256" key="1">
    <source>
        <dbReference type="SAM" id="MobiDB-lite"/>
    </source>
</evidence>
<dbReference type="EMBL" id="JBHSCN010000005">
    <property type="protein sequence ID" value="MFC4243236.1"/>
    <property type="molecule type" value="Genomic_DNA"/>
</dbReference>
<gene>
    <name evidence="2" type="ORF">ACFOYW_07605</name>
</gene>
<reference evidence="3" key="1">
    <citation type="journal article" date="2019" name="Int. J. Syst. Evol. Microbiol.">
        <title>The Global Catalogue of Microorganisms (GCM) 10K type strain sequencing project: providing services to taxonomists for standard genome sequencing and annotation.</title>
        <authorList>
            <consortium name="The Broad Institute Genomics Platform"/>
            <consortium name="The Broad Institute Genome Sequencing Center for Infectious Disease"/>
            <person name="Wu L."/>
            <person name="Ma J."/>
        </authorList>
    </citation>
    <scope>NUCLEOTIDE SEQUENCE [LARGE SCALE GENOMIC DNA]</scope>
    <source>
        <strain evidence="3">CGMCC 1.10363</strain>
    </source>
</reference>
<name>A0ABV8Q488_9MICO</name>
<proteinExistence type="predicted"/>
<feature type="compositionally biased region" description="Basic and acidic residues" evidence="1">
    <location>
        <begin position="10"/>
        <end position="26"/>
    </location>
</feature>
<organism evidence="2 3">
    <name type="scientific">Gryllotalpicola reticulitermitis</name>
    <dbReference type="NCBI Taxonomy" id="1184153"/>
    <lineage>
        <taxon>Bacteria</taxon>
        <taxon>Bacillati</taxon>
        <taxon>Actinomycetota</taxon>
        <taxon>Actinomycetes</taxon>
        <taxon>Micrococcales</taxon>
        <taxon>Microbacteriaceae</taxon>
        <taxon>Gryllotalpicola</taxon>
    </lineage>
</organism>
<dbReference type="Proteomes" id="UP001595900">
    <property type="component" value="Unassembled WGS sequence"/>
</dbReference>
<evidence type="ECO:0000313" key="2">
    <source>
        <dbReference type="EMBL" id="MFC4243236.1"/>
    </source>
</evidence>
<protein>
    <recommendedName>
        <fullName evidence="4">Transcriptional regulator, AbiEi antitoxin, Type IV TA system</fullName>
    </recommendedName>
</protein>